<dbReference type="PROSITE" id="PS50181">
    <property type="entry name" value="FBOX"/>
    <property type="match status" value="1"/>
</dbReference>
<dbReference type="Pfam" id="PF07734">
    <property type="entry name" value="FBA_1"/>
    <property type="match status" value="1"/>
</dbReference>
<dbReference type="InterPro" id="IPR050796">
    <property type="entry name" value="SCF_F-box_component"/>
</dbReference>
<name>A0A022QVI0_ERYGU</name>
<evidence type="ECO:0000313" key="2">
    <source>
        <dbReference type="EMBL" id="EYU30495.1"/>
    </source>
</evidence>
<dbReference type="SMART" id="SM00256">
    <property type="entry name" value="FBOX"/>
    <property type="match status" value="1"/>
</dbReference>
<sequence length="324" mass="38167">MEKLPYDVLEIILSRLPSKSLLRFKSVCKSWNATISGERFVGIHLQQSRQSSGNQDIFFWREKRGFKYESQVRVTEIPQHIQTKMRLEQLEHEQKLDPSVLCYCDGLALRRYGKLLHNQYVLCNLSTGTHVEFYCPYDEILYNSHQTVYAICYDPSINDYKVIIIDYKRYAVYYCRAMRWSEMRETPDEFLGGGLLIGKSVSLNGYLFFILKNEEDDCFGIKIFGFDSVNEKFKRFPEPTYVKRRGVFMYMTCVGGYLYLCFDNSRCQMIKVEGGGEKEEELVWFDFNGRPPNSERVECDMASTVQEDVNILSFRRIYRIKTGY</sequence>
<evidence type="ECO:0000259" key="1">
    <source>
        <dbReference type="PROSITE" id="PS50181"/>
    </source>
</evidence>
<dbReference type="Pfam" id="PF00646">
    <property type="entry name" value="F-box"/>
    <property type="match status" value="1"/>
</dbReference>
<dbReference type="AlphaFoldDB" id="A0A022QVI0"/>
<feature type="domain" description="F-box" evidence="1">
    <location>
        <begin position="1"/>
        <end position="43"/>
    </location>
</feature>
<protein>
    <recommendedName>
        <fullName evidence="1">F-box domain-containing protein</fullName>
    </recommendedName>
</protein>
<dbReference type="EMBL" id="KI631043">
    <property type="protein sequence ID" value="EYU30495.1"/>
    <property type="molecule type" value="Genomic_DNA"/>
</dbReference>
<dbReference type="CDD" id="cd22157">
    <property type="entry name" value="F-box_AtFBW1-like"/>
    <property type="match status" value="1"/>
</dbReference>
<feature type="non-terminal residue" evidence="2">
    <location>
        <position position="324"/>
    </location>
</feature>
<dbReference type="Proteomes" id="UP000030748">
    <property type="component" value="Unassembled WGS sequence"/>
</dbReference>
<dbReference type="InterPro" id="IPR006527">
    <property type="entry name" value="F-box-assoc_dom_typ1"/>
</dbReference>
<evidence type="ECO:0000313" key="3">
    <source>
        <dbReference type="Proteomes" id="UP000030748"/>
    </source>
</evidence>
<reference evidence="2 3" key="1">
    <citation type="journal article" date="2013" name="Proc. Natl. Acad. Sci. U.S.A.">
        <title>Fine-scale variation in meiotic recombination in Mimulus inferred from population shotgun sequencing.</title>
        <authorList>
            <person name="Hellsten U."/>
            <person name="Wright K.M."/>
            <person name="Jenkins J."/>
            <person name="Shu S."/>
            <person name="Yuan Y."/>
            <person name="Wessler S.R."/>
            <person name="Schmutz J."/>
            <person name="Willis J.H."/>
            <person name="Rokhsar D.S."/>
        </authorList>
    </citation>
    <scope>NUCLEOTIDE SEQUENCE [LARGE SCALE GENOMIC DNA]</scope>
    <source>
        <strain evidence="3">cv. DUN x IM62</strain>
    </source>
</reference>
<dbReference type="PANTHER" id="PTHR31672:SF13">
    <property type="entry name" value="F-BOX PROTEIN CPR30-LIKE"/>
    <property type="match status" value="1"/>
</dbReference>
<dbReference type="SUPFAM" id="SSF81383">
    <property type="entry name" value="F-box domain"/>
    <property type="match status" value="1"/>
</dbReference>
<organism evidence="2 3">
    <name type="scientific">Erythranthe guttata</name>
    <name type="common">Yellow monkey flower</name>
    <name type="synonym">Mimulus guttatus</name>
    <dbReference type="NCBI Taxonomy" id="4155"/>
    <lineage>
        <taxon>Eukaryota</taxon>
        <taxon>Viridiplantae</taxon>
        <taxon>Streptophyta</taxon>
        <taxon>Embryophyta</taxon>
        <taxon>Tracheophyta</taxon>
        <taxon>Spermatophyta</taxon>
        <taxon>Magnoliopsida</taxon>
        <taxon>eudicotyledons</taxon>
        <taxon>Gunneridae</taxon>
        <taxon>Pentapetalae</taxon>
        <taxon>asterids</taxon>
        <taxon>lamiids</taxon>
        <taxon>Lamiales</taxon>
        <taxon>Phrymaceae</taxon>
        <taxon>Erythranthe</taxon>
    </lineage>
</organism>
<dbReference type="InterPro" id="IPR036047">
    <property type="entry name" value="F-box-like_dom_sf"/>
</dbReference>
<dbReference type="InterPro" id="IPR001810">
    <property type="entry name" value="F-box_dom"/>
</dbReference>
<dbReference type="Gene3D" id="1.20.1280.50">
    <property type="match status" value="1"/>
</dbReference>
<dbReference type="PANTHER" id="PTHR31672">
    <property type="entry name" value="BNACNNG10540D PROTEIN"/>
    <property type="match status" value="1"/>
</dbReference>
<keyword evidence="3" id="KW-1185">Reference proteome</keyword>
<proteinExistence type="predicted"/>
<accession>A0A022QVI0</accession>
<gene>
    <name evidence="2" type="ORF">MIMGU_mgv1a021261mg</name>
</gene>